<dbReference type="PANTHER" id="PTHR24269:SF16">
    <property type="entry name" value="PROTEIN SLG1"/>
    <property type="match status" value="1"/>
</dbReference>
<evidence type="ECO:0000256" key="7">
    <source>
        <dbReference type="SAM" id="Phobius"/>
    </source>
</evidence>
<protein>
    <recommendedName>
        <fullName evidence="8">WSC domain-containing protein</fullName>
    </recommendedName>
</protein>
<dbReference type="InterPro" id="IPR002889">
    <property type="entry name" value="WSC_carb-bd"/>
</dbReference>
<evidence type="ECO:0000313" key="10">
    <source>
        <dbReference type="Proteomes" id="UP001221413"/>
    </source>
</evidence>
<feature type="transmembrane region" description="Helical" evidence="7">
    <location>
        <begin position="172"/>
        <end position="192"/>
    </location>
</feature>
<comment type="subcellular location">
    <subcellularLocation>
        <location evidence="1">Membrane</location>
        <topology evidence="1">Single-pass membrane protein</topology>
    </subcellularLocation>
</comment>
<keyword evidence="3" id="KW-0732">Signal</keyword>
<evidence type="ECO:0000259" key="8">
    <source>
        <dbReference type="PROSITE" id="PS51212"/>
    </source>
</evidence>
<dbReference type="GO" id="GO:0005886">
    <property type="term" value="C:plasma membrane"/>
    <property type="evidence" value="ECO:0007669"/>
    <property type="project" value="TreeGrafter"/>
</dbReference>
<accession>A0AAD6NP58</accession>
<gene>
    <name evidence="9" type="ORF">Dda_0498</name>
</gene>
<evidence type="ECO:0000256" key="5">
    <source>
        <dbReference type="ARBA" id="ARBA00023136"/>
    </source>
</evidence>
<organism evidence="9 10">
    <name type="scientific">Drechslerella dactyloides</name>
    <name type="common">Nematode-trapping fungus</name>
    <name type="synonym">Arthrobotrys dactyloides</name>
    <dbReference type="NCBI Taxonomy" id="74499"/>
    <lineage>
        <taxon>Eukaryota</taxon>
        <taxon>Fungi</taxon>
        <taxon>Dikarya</taxon>
        <taxon>Ascomycota</taxon>
        <taxon>Pezizomycotina</taxon>
        <taxon>Orbiliomycetes</taxon>
        <taxon>Orbiliales</taxon>
        <taxon>Orbiliaceae</taxon>
        <taxon>Drechslerella</taxon>
    </lineage>
</organism>
<keyword evidence="10" id="KW-1185">Reference proteome</keyword>
<comment type="caution">
    <text evidence="9">The sequence shown here is derived from an EMBL/GenBank/DDBJ whole genome shotgun (WGS) entry which is preliminary data.</text>
</comment>
<dbReference type="PROSITE" id="PS51212">
    <property type="entry name" value="WSC"/>
    <property type="match status" value="1"/>
</dbReference>
<evidence type="ECO:0000256" key="2">
    <source>
        <dbReference type="ARBA" id="ARBA00022692"/>
    </source>
</evidence>
<dbReference type="EMBL" id="JAQGDS010000001">
    <property type="protein sequence ID" value="KAJ6264353.1"/>
    <property type="molecule type" value="Genomic_DNA"/>
</dbReference>
<dbReference type="SMART" id="SM00321">
    <property type="entry name" value="WSC"/>
    <property type="match status" value="1"/>
</dbReference>
<evidence type="ECO:0000256" key="4">
    <source>
        <dbReference type="ARBA" id="ARBA00022989"/>
    </source>
</evidence>
<feature type="domain" description="WSC" evidence="8">
    <location>
        <begin position="61"/>
        <end position="163"/>
    </location>
</feature>
<evidence type="ECO:0000256" key="6">
    <source>
        <dbReference type="ARBA" id="ARBA00023180"/>
    </source>
</evidence>
<keyword evidence="2 7" id="KW-0812">Transmembrane</keyword>
<keyword evidence="4 7" id="KW-1133">Transmembrane helix</keyword>
<evidence type="ECO:0000256" key="3">
    <source>
        <dbReference type="ARBA" id="ARBA00022729"/>
    </source>
</evidence>
<keyword evidence="5 7" id="KW-0472">Membrane</keyword>
<reference evidence="9" key="1">
    <citation type="submission" date="2023-01" db="EMBL/GenBank/DDBJ databases">
        <title>The chitinases involved in constricting ring structure development in the nematode-trapping fungus Drechslerella dactyloides.</title>
        <authorList>
            <person name="Wang R."/>
            <person name="Zhang L."/>
            <person name="Tang P."/>
            <person name="Li S."/>
            <person name="Liang L."/>
        </authorList>
    </citation>
    <scope>NUCLEOTIDE SEQUENCE</scope>
    <source>
        <strain evidence="9">YMF1.00031</strain>
    </source>
</reference>
<dbReference type="Proteomes" id="UP001221413">
    <property type="component" value="Unassembled WGS sequence"/>
</dbReference>
<dbReference type="AlphaFoldDB" id="A0AAD6NP58"/>
<dbReference type="InterPro" id="IPR051836">
    <property type="entry name" value="Kremen_rcpt"/>
</dbReference>
<evidence type="ECO:0000313" key="9">
    <source>
        <dbReference type="EMBL" id="KAJ6264353.1"/>
    </source>
</evidence>
<dbReference type="PANTHER" id="PTHR24269">
    <property type="entry name" value="KREMEN PROTEIN"/>
    <property type="match status" value="1"/>
</dbReference>
<dbReference type="Pfam" id="PF01822">
    <property type="entry name" value="WSC"/>
    <property type="match status" value="1"/>
</dbReference>
<evidence type="ECO:0000256" key="1">
    <source>
        <dbReference type="ARBA" id="ARBA00004167"/>
    </source>
</evidence>
<sequence length="193" mass="20784">MLVAVPRCKAEALPLREISFPTRSASQKSRSYLTIEPINLTKRSSAAPSKPTLGIDPGSSDYQYQGCYNETLDITNERAIYGGNVTRSQTMTVDKCLAICKEGNFKSSSSQYAGLEYTNECWCGPYLSELSEKVDDSYCNLGCISNNSEACGGSLKVSVYNLTGVSAPCFHGGANIVIVALFASVVSLFILVL</sequence>
<keyword evidence="6" id="KW-0325">Glycoprotein</keyword>
<proteinExistence type="predicted"/>
<name>A0AAD6NP58_DREDA</name>